<dbReference type="STRING" id="225359.A0A2S4PSY7"/>
<feature type="compositionally biased region" description="Polar residues" evidence="1">
    <location>
        <begin position="433"/>
        <end position="446"/>
    </location>
</feature>
<name>A0A2S4PSY7_9PEZI</name>
<feature type="compositionally biased region" description="Polar residues" evidence="1">
    <location>
        <begin position="355"/>
        <end position="375"/>
    </location>
</feature>
<feature type="compositionally biased region" description="Basic residues" evidence="1">
    <location>
        <begin position="381"/>
        <end position="394"/>
    </location>
</feature>
<dbReference type="EMBL" id="PEDP01000710">
    <property type="protein sequence ID" value="POS85149.1"/>
    <property type="molecule type" value="Genomic_DNA"/>
</dbReference>
<evidence type="ECO:0000313" key="3">
    <source>
        <dbReference type="Proteomes" id="UP000237438"/>
    </source>
</evidence>
<dbReference type="AlphaFoldDB" id="A0A2S4PSY7"/>
<evidence type="ECO:0000313" key="2">
    <source>
        <dbReference type="EMBL" id="POS85149.1"/>
    </source>
</evidence>
<comment type="caution">
    <text evidence="2">The sequence shown here is derived from an EMBL/GenBank/DDBJ whole genome shotgun (WGS) entry which is preliminary data.</text>
</comment>
<evidence type="ECO:0008006" key="4">
    <source>
        <dbReference type="Google" id="ProtNLM"/>
    </source>
</evidence>
<dbReference type="Proteomes" id="UP000237438">
    <property type="component" value="Unassembled WGS sequence"/>
</dbReference>
<sequence>MASIDDNDSFGPTGLTLPITSEPEDILDELSFAITNDILYGILFDLMLETHREAKIERAASVATIVKQKALDEHPNLADEISAGVQHPKVEVRTSGALYKDGLLYLTENPLKSTTQIICPKCGLPRLLHPTTGRGAKTPDPGVEYCKKRPFIDKDYYDVHGQTFVPKGPGRGRRKEDMIDPVMQQLKASLPNGSQDSDTSAQIPTQLKEPHAKCINCGSFQAASRMNKHMSKCIGGLSRESARNAKSKIFNGNETSSQNGYTPPGSRNSTPTLGAGPVKNSPGKRSAEEELDESDEAPKRKKKKLIKRIHVTKSKASQPSTKKTGSQMLASNLSFENKITDVEDNDAEGDDNRDNNYSTKMNNKNRVAKSSSIRVDSTVKPKPKILKRLVKSKKNSSQEQLSVEMRNSKSNASSESRNSSATRHGRGGATPPTEESSQTMSSPNAE</sequence>
<keyword evidence="3" id="KW-1185">Reference proteome</keyword>
<gene>
    <name evidence="2" type="ORF">EPUL_002031</name>
</gene>
<dbReference type="OrthoDB" id="21557at2759"/>
<feature type="region of interest" description="Disordered" evidence="1">
    <location>
        <begin position="250"/>
        <end position="446"/>
    </location>
</feature>
<organism evidence="2 3">
    <name type="scientific">Erysiphe pulchra</name>
    <dbReference type="NCBI Taxonomy" id="225359"/>
    <lineage>
        <taxon>Eukaryota</taxon>
        <taxon>Fungi</taxon>
        <taxon>Dikarya</taxon>
        <taxon>Ascomycota</taxon>
        <taxon>Pezizomycotina</taxon>
        <taxon>Leotiomycetes</taxon>
        <taxon>Erysiphales</taxon>
        <taxon>Erysiphaceae</taxon>
        <taxon>Erysiphe</taxon>
    </lineage>
</organism>
<feature type="compositionally biased region" description="Polar residues" evidence="1">
    <location>
        <begin position="314"/>
        <end position="337"/>
    </location>
</feature>
<evidence type="ECO:0000256" key="1">
    <source>
        <dbReference type="SAM" id="MobiDB-lite"/>
    </source>
</evidence>
<feature type="compositionally biased region" description="Polar residues" evidence="1">
    <location>
        <begin position="250"/>
        <end position="272"/>
    </location>
</feature>
<proteinExistence type="predicted"/>
<feature type="compositionally biased region" description="Basic residues" evidence="1">
    <location>
        <begin position="299"/>
        <end position="313"/>
    </location>
</feature>
<feature type="compositionally biased region" description="Low complexity" evidence="1">
    <location>
        <begin position="408"/>
        <end position="421"/>
    </location>
</feature>
<protein>
    <recommendedName>
        <fullName evidence="4">Transcriptional activator</fullName>
    </recommendedName>
</protein>
<reference evidence="2 3" key="1">
    <citation type="submission" date="2017-10" db="EMBL/GenBank/DDBJ databases">
        <title>Development of genomic resources for the powdery mildew, Erysiphe pulchra.</title>
        <authorList>
            <person name="Wadl P.A."/>
            <person name="Mack B.M."/>
            <person name="Moore G."/>
            <person name="Beltz S.B."/>
        </authorList>
    </citation>
    <scope>NUCLEOTIDE SEQUENCE [LARGE SCALE GENOMIC DNA]</scope>
    <source>
        <strain evidence="2">Cflorida</strain>
    </source>
</reference>
<accession>A0A2S4PSY7</accession>
<feature type="compositionally biased region" description="Acidic residues" evidence="1">
    <location>
        <begin position="342"/>
        <end position="351"/>
    </location>
</feature>